<dbReference type="PANTHER" id="PTHR43842:SF2">
    <property type="entry name" value="PROPIONYL-COA CARBOXYLASE BETA CHAIN, MITOCHONDRIAL"/>
    <property type="match status" value="1"/>
</dbReference>
<dbReference type="PROSITE" id="PS50980">
    <property type="entry name" value="COA_CT_NTER"/>
    <property type="match status" value="1"/>
</dbReference>
<organism evidence="3 4">
    <name type="scientific">Anaerotalea alkaliphila</name>
    <dbReference type="NCBI Taxonomy" id="2662126"/>
    <lineage>
        <taxon>Bacteria</taxon>
        <taxon>Bacillati</taxon>
        <taxon>Bacillota</taxon>
        <taxon>Clostridia</taxon>
        <taxon>Eubacteriales</taxon>
        <taxon>Anaerotalea</taxon>
    </lineage>
</organism>
<dbReference type="Gene3D" id="3.90.226.10">
    <property type="entry name" value="2-enoyl-CoA Hydratase, Chain A, domain 1"/>
    <property type="match status" value="2"/>
</dbReference>
<dbReference type="InterPro" id="IPR011762">
    <property type="entry name" value="COA_CT_N"/>
</dbReference>
<name>A0A7X5HTU4_9FIRM</name>
<dbReference type="InterPro" id="IPR029045">
    <property type="entry name" value="ClpP/crotonase-like_dom_sf"/>
</dbReference>
<protein>
    <submittedName>
        <fullName evidence="3">Carboxyl transferase</fullName>
    </submittedName>
</protein>
<dbReference type="EMBL" id="JAAEEH010000001">
    <property type="protein sequence ID" value="NDL66296.1"/>
    <property type="molecule type" value="Genomic_DNA"/>
</dbReference>
<dbReference type="Proteomes" id="UP000461585">
    <property type="component" value="Unassembled WGS sequence"/>
</dbReference>
<gene>
    <name evidence="3" type="ORF">GXN74_00860</name>
</gene>
<evidence type="ECO:0000259" key="2">
    <source>
        <dbReference type="PROSITE" id="PS50989"/>
    </source>
</evidence>
<evidence type="ECO:0000313" key="3">
    <source>
        <dbReference type="EMBL" id="NDL66296.1"/>
    </source>
</evidence>
<accession>A0A7X5HTU4</accession>
<dbReference type="Pfam" id="PF01039">
    <property type="entry name" value="Carboxyl_trans"/>
    <property type="match status" value="1"/>
</dbReference>
<proteinExistence type="predicted"/>
<sequence>MSIQQRKNDLTNRRAHIELGGGKDAIGKLHAKGKLTARERISRLLDENSFVEVGAFVTSRVKDFDLGSKNPPADGVVTGFGTVRGRLVYVYSQDATVLGGALGEMHGKKIGALYDMALKMGAPVVGFLDSAGLRLQETSYGLEGFGAIYQKQSQASGVLPQITAVMGNCGGGSAVITSLSDFTFMTEKNAHLFVNSPNTLDDRHATMDKYASAKFHGETTGIVDFVCKDEAGLIEDMVRLLDMLPSNNREEAYSGSTTDDLNREDWEIVDLVGEGMDGRQMAAMIADNHQVVEVKALYGQEVVTAFVKMNGNTVGLVGSQSAGGAGRIGRDGCDKIADFVRFCDAFNIPLVTLVDVEGFEATVEQEQKAVSKAIADMTAAFVGASVPKVDVLVHRAYGSAYVSLNSKHVGADIVLAWPSATMSVMDPKAAVRIMYAEELAASKDARALQEEKAAEYAKQQASPYAAAERGFVDDIIEPQATRKHVIYTLEMLRTKRAEGLDKKHNTI</sequence>
<dbReference type="PANTHER" id="PTHR43842">
    <property type="entry name" value="PROPIONYL-COA CARBOXYLASE BETA CHAIN"/>
    <property type="match status" value="1"/>
</dbReference>
<dbReference type="InterPro" id="IPR011763">
    <property type="entry name" value="COA_CT_C"/>
</dbReference>
<dbReference type="GO" id="GO:0009317">
    <property type="term" value="C:acetyl-CoA carboxylase complex"/>
    <property type="evidence" value="ECO:0007669"/>
    <property type="project" value="TreeGrafter"/>
</dbReference>
<comment type="caution">
    <text evidence="3">The sequence shown here is derived from an EMBL/GenBank/DDBJ whole genome shotgun (WGS) entry which is preliminary data.</text>
</comment>
<evidence type="ECO:0000259" key="1">
    <source>
        <dbReference type="PROSITE" id="PS50980"/>
    </source>
</evidence>
<dbReference type="InterPro" id="IPR034733">
    <property type="entry name" value="AcCoA_carboxyl_beta"/>
</dbReference>
<feature type="domain" description="CoA carboxyltransferase N-terminal" evidence="1">
    <location>
        <begin position="3"/>
        <end position="256"/>
    </location>
</feature>
<evidence type="ECO:0000313" key="4">
    <source>
        <dbReference type="Proteomes" id="UP000461585"/>
    </source>
</evidence>
<reference evidence="3 4" key="1">
    <citation type="submission" date="2020-01" db="EMBL/GenBank/DDBJ databases">
        <title>Anaeroalcalibacter tamaniensis gen. nov., sp. nov., moderately halophilic strictly anaerobic fermenter bacterium from mud volcano of Taman peninsula.</title>
        <authorList>
            <person name="Frolova A."/>
            <person name="Merkel A.Y."/>
            <person name="Slobodkin A.I."/>
        </authorList>
    </citation>
    <scope>NUCLEOTIDE SEQUENCE [LARGE SCALE GENOMIC DNA]</scope>
    <source>
        <strain evidence="3 4">F-3ap</strain>
    </source>
</reference>
<dbReference type="InterPro" id="IPR051047">
    <property type="entry name" value="AccD/PCCB"/>
</dbReference>
<dbReference type="GO" id="GO:0004658">
    <property type="term" value="F:propionyl-CoA carboxylase activity"/>
    <property type="evidence" value="ECO:0007669"/>
    <property type="project" value="TreeGrafter"/>
</dbReference>
<dbReference type="GO" id="GO:0016740">
    <property type="term" value="F:transferase activity"/>
    <property type="evidence" value="ECO:0007669"/>
    <property type="project" value="UniProtKB-KW"/>
</dbReference>
<dbReference type="AlphaFoldDB" id="A0A7X5HTU4"/>
<keyword evidence="4" id="KW-1185">Reference proteome</keyword>
<keyword evidence="3" id="KW-0808">Transferase</keyword>
<dbReference type="PROSITE" id="PS50989">
    <property type="entry name" value="COA_CT_CTER"/>
    <property type="match status" value="1"/>
</dbReference>
<dbReference type="RefSeq" id="WP_162369018.1">
    <property type="nucleotide sequence ID" value="NZ_JAAEEH010000001.1"/>
</dbReference>
<dbReference type="SUPFAM" id="SSF52096">
    <property type="entry name" value="ClpP/crotonase"/>
    <property type="match status" value="2"/>
</dbReference>
<feature type="domain" description="CoA carboxyltransferase C-terminal" evidence="2">
    <location>
        <begin position="263"/>
        <end position="502"/>
    </location>
</feature>